<dbReference type="EMBL" id="DVNB01000002">
    <property type="protein sequence ID" value="HIU56191.1"/>
    <property type="molecule type" value="Genomic_DNA"/>
</dbReference>
<dbReference type="InterPro" id="IPR006498">
    <property type="entry name" value="Tail_tube"/>
</dbReference>
<name>A0A9D1M9J8_9FIRM</name>
<dbReference type="Proteomes" id="UP000824109">
    <property type="component" value="Unassembled WGS sequence"/>
</dbReference>
<evidence type="ECO:0000313" key="1">
    <source>
        <dbReference type="EMBL" id="HIU56191.1"/>
    </source>
</evidence>
<dbReference type="Pfam" id="PF04985">
    <property type="entry name" value="Phage_tube"/>
    <property type="match status" value="1"/>
</dbReference>
<comment type="caution">
    <text evidence="1">The sequence shown here is derived from an EMBL/GenBank/DDBJ whole genome shotgun (WGS) entry which is preliminary data.</text>
</comment>
<organism evidence="1 2">
    <name type="scientific">Candidatus Ornithomonoglobus merdipullorum</name>
    <dbReference type="NCBI Taxonomy" id="2840895"/>
    <lineage>
        <taxon>Bacteria</taxon>
        <taxon>Bacillati</taxon>
        <taxon>Bacillota</taxon>
        <taxon>Clostridia</taxon>
        <taxon>Candidatus Ornithomonoglobus</taxon>
    </lineage>
</organism>
<accession>A0A9D1M9J8</accession>
<reference evidence="1" key="2">
    <citation type="journal article" date="2021" name="PeerJ">
        <title>Extensive microbial diversity within the chicken gut microbiome revealed by metagenomics and culture.</title>
        <authorList>
            <person name="Gilroy R."/>
            <person name="Ravi A."/>
            <person name="Getino M."/>
            <person name="Pursley I."/>
            <person name="Horton D.L."/>
            <person name="Alikhan N.F."/>
            <person name="Baker D."/>
            <person name="Gharbi K."/>
            <person name="Hall N."/>
            <person name="Watson M."/>
            <person name="Adriaenssens E.M."/>
            <person name="Foster-Nyarko E."/>
            <person name="Jarju S."/>
            <person name="Secka A."/>
            <person name="Antonio M."/>
            <person name="Oren A."/>
            <person name="Chaudhuri R.R."/>
            <person name="La Ragione R."/>
            <person name="Hildebrand F."/>
            <person name="Pallen M.J."/>
        </authorList>
    </citation>
    <scope>NUCLEOTIDE SEQUENCE</scope>
    <source>
        <strain evidence="1">USAMLcec3-3695</strain>
    </source>
</reference>
<sequence>MSKIPSQIVDFSAYNASEKLFGHGSEVTLPTITSKTYTAELAAGDIDVPGMRTENLEMEIPFQIFDKEAASAISLTKTTSIILRGAAQKINTDTHDFSYGGLKVSTKGFAKEIELGTLTRSDKMDSKITLTLTYIKVEDEAGNVFIEIDKLNGTYKVNGVDVREGISQYL</sequence>
<proteinExistence type="predicted"/>
<reference evidence="1" key="1">
    <citation type="submission" date="2020-10" db="EMBL/GenBank/DDBJ databases">
        <authorList>
            <person name="Gilroy R."/>
        </authorList>
    </citation>
    <scope>NUCLEOTIDE SEQUENCE</scope>
    <source>
        <strain evidence="1">USAMLcec3-3695</strain>
    </source>
</reference>
<protein>
    <submittedName>
        <fullName evidence="1">Phage major tail tube protein</fullName>
    </submittedName>
</protein>
<dbReference type="AlphaFoldDB" id="A0A9D1M9J8"/>
<evidence type="ECO:0000313" key="2">
    <source>
        <dbReference type="Proteomes" id="UP000824109"/>
    </source>
</evidence>
<gene>
    <name evidence="1" type="ORF">IAA61_00090</name>
</gene>